<organism evidence="1">
    <name type="scientific">Octopus bimaculoides</name>
    <name type="common">California two-spotted octopus</name>
    <dbReference type="NCBI Taxonomy" id="37653"/>
    <lineage>
        <taxon>Eukaryota</taxon>
        <taxon>Metazoa</taxon>
        <taxon>Spiralia</taxon>
        <taxon>Lophotrochozoa</taxon>
        <taxon>Mollusca</taxon>
        <taxon>Cephalopoda</taxon>
        <taxon>Coleoidea</taxon>
        <taxon>Octopodiformes</taxon>
        <taxon>Octopoda</taxon>
        <taxon>Incirrata</taxon>
        <taxon>Octopodidae</taxon>
        <taxon>Octopus</taxon>
    </lineage>
</organism>
<reference evidence="1" key="1">
    <citation type="submission" date="2015-07" db="EMBL/GenBank/DDBJ databases">
        <title>MeaNS - Measles Nucleotide Surveillance Program.</title>
        <authorList>
            <person name="Tran T."/>
            <person name="Druce J."/>
        </authorList>
    </citation>
    <scope>NUCLEOTIDE SEQUENCE</scope>
    <source>
        <strain evidence="1">UCB-OBI-ISO-001</strain>
        <tissue evidence="1">Gonad</tissue>
    </source>
</reference>
<proteinExistence type="predicted"/>
<protein>
    <submittedName>
        <fullName evidence="1">Uncharacterized protein</fullName>
    </submittedName>
</protein>
<gene>
    <name evidence="1" type="ORF">OCBIM_22010001mg</name>
</gene>
<accession>A0A0L8FRN4</accession>
<evidence type="ECO:0000313" key="1">
    <source>
        <dbReference type="EMBL" id="KOF67313.1"/>
    </source>
</evidence>
<sequence length="77" mass="8671">MIIVNYYFLFTCSCHSLYPKIAGLLLFLFPIPYCSEYGKKAHRPVEIIELSETTCSNGSYQGQDEIVKDSATLGSRV</sequence>
<dbReference type="AlphaFoldDB" id="A0A0L8FRN4"/>
<name>A0A0L8FRN4_OCTBM</name>
<dbReference type="EMBL" id="KQ427202">
    <property type="protein sequence ID" value="KOF67313.1"/>
    <property type="molecule type" value="Genomic_DNA"/>
</dbReference>